<dbReference type="AlphaFoldDB" id="A0A1L8WC98"/>
<feature type="active site" description="Charge relay system" evidence="1">
    <location>
        <position position="224"/>
    </location>
</feature>
<accession>A0A1L8WC98</accession>
<feature type="active site" description="Nucleophile" evidence="1">
    <location>
        <position position="96"/>
    </location>
</feature>
<evidence type="ECO:0000313" key="3">
    <source>
        <dbReference type="EMBL" id="OJG78663.1"/>
    </source>
</evidence>
<dbReference type="PIRSF" id="PIRSF017388">
    <property type="entry name" value="Esterase_lipase"/>
    <property type="match status" value="1"/>
</dbReference>
<feature type="active site" description="Charge relay system" evidence="1">
    <location>
        <position position="194"/>
    </location>
</feature>
<dbReference type="GO" id="GO:0052689">
    <property type="term" value="F:carboxylic ester hydrolase activity"/>
    <property type="evidence" value="ECO:0007669"/>
    <property type="project" value="InterPro"/>
</dbReference>
<comment type="caution">
    <text evidence="3">The sequence shown here is derived from an EMBL/GenBank/DDBJ whole genome shotgun (WGS) entry which is preliminary data.</text>
</comment>
<sequence>MSQMKNLPKPFYAKHGKRAVLLLHAYSGSPNDVRMLARYLEKSDYTVYAPLFTGHGTLNPKDILIQKTETWWEDTLQAIHFLESEGLSQIAVFGLSMGGIFAMQALEEQSMIGGGFFCSPISPVETHVAESFEIYVRRVLKLAGKDEQTVEEMIAALRSYVFSQLAQIQQQAANIEKKLNQIQVPVFLAQAGQDEMIDPFGVYETAKKLATKRITLQWYPNSKHVITVGQSRRLLEKDVLNFLEKLPWNEESI</sequence>
<dbReference type="Pfam" id="PF12146">
    <property type="entry name" value="Hydrolase_4"/>
    <property type="match status" value="1"/>
</dbReference>
<reference evidence="3 4" key="1">
    <citation type="submission" date="2014-12" db="EMBL/GenBank/DDBJ databases">
        <title>Draft genome sequences of 29 type strains of Enterococci.</title>
        <authorList>
            <person name="Zhong Z."/>
            <person name="Sun Z."/>
            <person name="Liu W."/>
            <person name="Zhang W."/>
            <person name="Zhang H."/>
        </authorList>
    </citation>
    <scope>NUCLEOTIDE SEQUENCE [LARGE SCALE GENOMIC DNA]</scope>
    <source>
        <strain evidence="3 4">DSM 15687</strain>
    </source>
</reference>
<dbReference type="InterPro" id="IPR029058">
    <property type="entry name" value="AB_hydrolase_fold"/>
</dbReference>
<proteinExistence type="predicted"/>
<dbReference type="Gene3D" id="3.40.50.1820">
    <property type="entry name" value="alpha/beta hydrolase"/>
    <property type="match status" value="1"/>
</dbReference>
<dbReference type="PANTHER" id="PTHR11614">
    <property type="entry name" value="PHOSPHOLIPASE-RELATED"/>
    <property type="match status" value="1"/>
</dbReference>
<dbReference type="Proteomes" id="UP000182152">
    <property type="component" value="Unassembled WGS sequence"/>
</dbReference>
<feature type="domain" description="Serine aminopeptidase S33" evidence="2">
    <location>
        <begin position="17"/>
        <end position="226"/>
    </location>
</feature>
<protein>
    <submittedName>
        <fullName evidence="3">Carboxylesterase</fullName>
    </submittedName>
</protein>
<dbReference type="EMBL" id="JXLB01000023">
    <property type="protein sequence ID" value="OJG78663.1"/>
    <property type="molecule type" value="Genomic_DNA"/>
</dbReference>
<dbReference type="InterPro" id="IPR022742">
    <property type="entry name" value="Hydrolase_4"/>
</dbReference>
<evidence type="ECO:0000256" key="1">
    <source>
        <dbReference type="PIRSR" id="PIRSR017388-1"/>
    </source>
</evidence>
<evidence type="ECO:0000313" key="4">
    <source>
        <dbReference type="Proteomes" id="UP000182152"/>
    </source>
</evidence>
<dbReference type="SUPFAM" id="SSF53474">
    <property type="entry name" value="alpha/beta-Hydrolases"/>
    <property type="match status" value="1"/>
</dbReference>
<name>A0A1L8WC98_9ENTE</name>
<evidence type="ECO:0000259" key="2">
    <source>
        <dbReference type="Pfam" id="PF12146"/>
    </source>
</evidence>
<dbReference type="InterPro" id="IPR051044">
    <property type="entry name" value="MAG_DAG_Lipase"/>
</dbReference>
<dbReference type="STRING" id="150033.RV14_GL001125"/>
<organism evidence="3 4">
    <name type="scientific">Enterococcus ratti</name>
    <dbReference type="NCBI Taxonomy" id="150033"/>
    <lineage>
        <taxon>Bacteria</taxon>
        <taxon>Bacillati</taxon>
        <taxon>Bacillota</taxon>
        <taxon>Bacilli</taxon>
        <taxon>Lactobacillales</taxon>
        <taxon>Enterococcaceae</taxon>
        <taxon>Enterococcus</taxon>
    </lineage>
</organism>
<dbReference type="InterPro" id="IPR012354">
    <property type="entry name" value="Esterase_lipase"/>
</dbReference>
<gene>
    <name evidence="3" type="ORF">RV14_GL001125</name>
</gene>
<keyword evidence="4" id="KW-1185">Reference proteome</keyword>